<evidence type="ECO:0008006" key="9">
    <source>
        <dbReference type="Google" id="ProtNLM"/>
    </source>
</evidence>
<feature type="domain" description="AB hydrolase-1" evidence="4">
    <location>
        <begin position="814"/>
        <end position="1048"/>
    </location>
</feature>
<dbReference type="InterPro" id="IPR036663">
    <property type="entry name" value="Fumarylacetoacetase_C_sf"/>
</dbReference>
<dbReference type="InterPro" id="IPR006680">
    <property type="entry name" value="Amidohydro-rel"/>
</dbReference>
<evidence type="ECO:0000259" key="4">
    <source>
        <dbReference type="Pfam" id="PF00561"/>
    </source>
</evidence>
<dbReference type="GO" id="GO:0046872">
    <property type="term" value="F:metal ion binding"/>
    <property type="evidence" value="ECO:0007669"/>
    <property type="project" value="UniProtKB-KW"/>
</dbReference>
<evidence type="ECO:0000259" key="6">
    <source>
        <dbReference type="Pfam" id="PF01979"/>
    </source>
</evidence>
<sequence>MAPGILANGDMGTSNGIGSHHSSRRKLNPQDDISFDPKLKPKTYSIEGTRPDSKVLFLDVNILDSTGADPYHGDVYIEGERIVSVGKVPSVEDLRNDSKVRVINGRGRTLMSGLGDAHTHFMWNNGALDKLGDVGVEEHTLMTARSAQCYLDSGYTMCFGAASAKDRLDCVIRDYINAGDIPGPRYLANGKEMAVRNGELAAGITTFADGPLEMREVIRHHKDIGVDQVKLSMSGEEITESRSAQDSYYSDAETAACVDEAHRLGLRLCSHARARDSIKQCVKHGVDVIYHASYIDDEGMEMLEKNKHKHVVAPGINWLWATVYEAAPFGYSFEKAEQVGYMKELQTAIRGLKEMHERGITVLPGGDYGFAWTPHGTYARDLEHFVKLLDFTPMESIIAATAGVAKLFMREDELGKVKPGYFADVILVDGDPLKDIAVLQEHDKLNVIMINGRIHKASYKEFQKTSLGPEILPPTIAPMTNFVAYEDSQGRARIGHLNLDESQISPMVMASGAPVANLYQVIELDNHVVPAGEAIPLDSVKLLPPISGRDILCVGKNYAAHAQEFNKSGYDASDKADQPNHPVIFTKRSTSIVSSGHDICPHPDFTQTLDYEGEIGVIIGKPGFAIDEKNAMDHVWGYTIINDVTAREKQRDHKQFYLGKSADTFCPMGPVAVPAGQLPKALRVQTHVNGEKRQDGTTEDLIFSVANLVKTLSEGITLQPGDVLATGTPAGVGFGQDPPTFLKSGDVVEVTVTGLGKLTNRIADASVSNKTMETIARVSSIPTYNLDVSCGGAGLTQINQKLINIVELGTGTDPIVYIHGLGGTMEFYRPLIEAANLKDSHKHILYDLEGHGLTPTKASFPVTMASLVDDLAGIFASPSFNIDSATLVSHSMGGLIALNFALAHPSLVKKLVLIGPGPSPLPAAASEATLKRAAAVRARGMQASGVAETVANAATSATTKRSNPLALGAVRASLLSQDPEGYAKGCMALAATAGTELQIEKIKVPTLIVAGDEDKISSLEWARGMEARMPRAKVEVLREVGHWHCFEDLEGVADKVRRFL</sequence>
<dbReference type="PANTHER" id="PTHR11820">
    <property type="entry name" value="ACYLPYRUVASE"/>
    <property type="match status" value="1"/>
</dbReference>
<dbReference type="GO" id="GO:0018773">
    <property type="term" value="F:acetylpyruvate hydrolase activity"/>
    <property type="evidence" value="ECO:0007669"/>
    <property type="project" value="TreeGrafter"/>
</dbReference>
<evidence type="ECO:0000256" key="2">
    <source>
        <dbReference type="ARBA" id="ARBA00022723"/>
    </source>
</evidence>
<accession>A0A8H3F0A9</accession>
<dbReference type="PRINTS" id="PR00111">
    <property type="entry name" value="ABHYDROLASE"/>
</dbReference>
<dbReference type="SUPFAM" id="SSF51556">
    <property type="entry name" value="Metallo-dependent hydrolases"/>
    <property type="match status" value="1"/>
</dbReference>
<dbReference type="GO" id="GO:0006107">
    <property type="term" value="P:oxaloacetate metabolic process"/>
    <property type="evidence" value="ECO:0007669"/>
    <property type="project" value="UniProtKB-ARBA"/>
</dbReference>
<dbReference type="SUPFAM" id="SSF51338">
    <property type="entry name" value="Composite domain of metallo-dependent hydrolases"/>
    <property type="match status" value="1"/>
</dbReference>
<protein>
    <recommendedName>
        <fullName evidence="9">Fumarylacetoacetate hydrolase</fullName>
    </recommendedName>
</protein>
<dbReference type="Proteomes" id="UP000664534">
    <property type="component" value="Unassembled WGS sequence"/>
</dbReference>
<evidence type="ECO:0000256" key="3">
    <source>
        <dbReference type="SAM" id="MobiDB-lite"/>
    </source>
</evidence>
<dbReference type="CDD" id="cd01299">
    <property type="entry name" value="Met_dep_hydrolase_A"/>
    <property type="match status" value="1"/>
</dbReference>
<organism evidence="7 8">
    <name type="scientific">Imshaugia aleurites</name>
    <dbReference type="NCBI Taxonomy" id="172621"/>
    <lineage>
        <taxon>Eukaryota</taxon>
        <taxon>Fungi</taxon>
        <taxon>Dikarya</taxon>
        <taxon>Ascomycota</taxon>
        <taxon>Pezizomycotina</taxon>
        <taxon>Lecanoromycetes</taxon>
        <taxon>OSLEUM clade</taxon>
        <taxon>Lecanoromycetidae</taxon>
        <taxon>Lecanorales</taxon>
        <taxon>Lecanorineae</taxon>
        <taxon>Parmeliaceae</taxon>
        <taxon>Imshaugia</taxon>
    </lineage>
</organism>
<dbReference type="GO" id="GO:0050163">
    <property type="term" value="F:oxaloacetate tautomerase activity"/>
    <property type="evidence" value="ECO:0007669"/>
    <property type="project" value="UniProtKB-ARBA"/>
</dbReference>
<dbReference type="SUPFAM" id="SSF53474">
    <property type="entry name" value="alpha/beta-Hydrolases"/>
    <property type="match status" value="1"/>
</dbReference>
<reference evidence="7" key="1">
    <citation type="submission" date="2021-03" db="EMBL/GenBank/DDBJ databases">
        <authorList>
            <person name="Tagirdzhanova G."/>
        </authorList>
    </citation>
    <scope>NUCLEOTIDE SEQUENCE</scope>
</reference>
<keyword evidence="8" id="KW-1185">Reference proteome</keyword>
<dbReference type="InterPro" id="IPR000073">
    <property type="entry name" value="AB_hydrolase_1"/>
</dbReference>
<evidence type="ECO:0000259" key="5">
    <source>
        <dbReference type="Pfam" id="PF01557"/>
    </source>
</evidence>
<dbReference type="Gene3D" id="3.90.850.10">
    <property type="entry name" value="Fumarylacetoacetase-like, C-terminal domain"/>
    <property type="match status" value="1"/>
</dbReference>
<dbReference type="InterPro" id="IPR011059">
    <property type="entry name" value="Metal-dep_hydrolase_composite"/>
</dbReference>
<gene>
    <name evidence="7" type="ORF">IMSHALPRED_002265</name>
</gene>
<feature type="region of interest" description="Disordered" evidence="3">
    <location>
        <begin position="1"/>
        <end position="39"/>
    </location>
</feature>
<evidence type="ECO:0000313" key="7">
    <source>
        <dbReference type="EMBL" id="CAF9914865.1"/>
    </source>
</evidence>
<evidence type="ECO:0000256" key="1">
    <source>
        <dbReference type="ARBA" id="ARBA00010211"/>
    </source>
</evidence>
<dbReference type="SUPFAM" id="SSF56529">
    <property type="entry name" value="FAH"/>
    <property type="match status" value="1"/>
</dbReference>
<dbReference type="FunFam" id="3.90.850.10:FF:000002">
    <property type="entry name" value="2-hydroxyhepta-2,4-diene-1,7-dioate isomerase"/>
    <property type="match status" value="1"/>
</dbReference>
<keyword evidence="2" id="KW-0479">Metal-binding</keyword>
<dbReference type="Gene3D" id="3.40.50.1820">
    <property type="entry name" value="alpha/beta hydrolase"/>
    <property type="match status" value="1"/>
</dbReference>
<dbReference type="Gene3D" id="3.20.20.140">
    <property type="entry name" value="Metal-dependent hydrolases"/>
    <property type="match status" value="1"/>
</dbReference>
<name>A0A8H3F0A9_9LECA</name>
<dbReference type="InterPro" id="IPR011234">
    <property type="entry name" value="Fumarylacetoacetase-like_C"/>
</dbReference>
<dbReference type="OrthoDB" id="194468at2759"/>
<dbReference type="InterPro" id="IPR029058">
    <property type="entry name" value="AB_hydrolase_fold"/>
</dbReference>
<dbReference type="InterPro" id="IPR057744">
    <property type="entry name" value="OTAase-like"/>
</dbReference>
<dbReference type="Pfam" id="PF00561">
    <property type="entry name" value="Abhydrolase_1"/>
    <property type="match status" value="1"/>
</dbReference>
<evidence type="ECO:0000313" key="8">
    <source>
        <dbReference type="Proteomes" id="UP000664534"/>
    </source>
</evidence>
<dbReference type="GO" id="GO:0016810">
    <property type="term" value="F:hydrolase activity, acting on carbon-nitrogen (but not peptide) bonds"/>
    <property type="evidence" value="ECO:0007669"/>
    <property type="project" value="InterPro"/>
</dbReference>
<dbReference type="Pfam" id="PF01557">
    <property type="entry name" value="FAA_hydrolase"/>
    <property type="match status" value="1"/>
</dbReference>
<dbReference type="EMBL" id="CAJPDT010000014">
    <property type="protein sequence ID" value="CAF9914865.1"/>
    <property type="molecule type" value="Genomic_DNA"/>
</dbReference>
<proteinExistence type="inferred from homology"/>
<feature type="domain" description="Amidohydrolase-related" evidence="6">
    <location>
        <begin position="110"/>
        <end position="454"/>
    </location>
</feature>
<dbReference type="Pfam" id="PF01979">
    <property type="entry name" value="Amidohydro_1"/>
    <property type="match status" value="1"/>
</dbReference>
<comment type="caution">
    <text evidence="7">The sequence shown here is derived from an EMBL/GenBank/DDBJ whole genome shotgun (WGS) entry which is preliminary data.</text>
</comment>
<feature type="domain" description="Fumarylacetoacetase-like C-terminal" evidence="5">
    <location>
        <begin position="551"/>
        <end position="762"/>
    </location>
</feature>
<comment type="similarity">
    <text evidence="1">Belongs to the FAH family.</text>
</comment>
<dbReference type="InterPro" id="IPR032466">
    <property type="entry name" value="Metal_Hydrolase"/>
</dbReference>
<dbReference type="PANTHER" id="PTHR11820:SF7">
    <property type="entry name" value="ACYLPYRUVASE FAHD1, MITOCHONDRIAL"/>
    <property type="match status" value="1"/>
</dbReference>
<dbReference type="Gene3D" id="2.30.40.10">
    <property type="entry name" value="Urease, subunit C, domain 1"/>
    <property type="match status" value="1"/>
</dbReference>
<dbReference type="AlphaFoldDB" id="A0A8H3F0A9"/>